<dbReference type="AlphaFoldDB" id="A0AAN7MQ01"/>
<evidence type="ECO:0000256" key="1">
    <source>
        <dbReference type="SAM" id="MobiDB-lite"/>
    </source>
</evidence>
<keyword evidence="3" id="KW-1185">Reference proteome</keyword>
<comment type="caution">
    <text evidence="2">The sequence shown here is derived from an EMBL/GenBank/DDBJ whole genome shotgun (WGS) entry which is preliminary data.</text>
</comment>
<feature type="region of interest" description="Disordered" evidence="1">
    <location>
        <begin position="1"/>
        <end position="49"/>
    </location>
</feature>
<organism evidence="2 3">
    <name type="scientific">Trapa natans</name>
    <name type="common">Water chestnut</name>
    <dbReference type="NCBI Taxonomy" id="22666"/>
    <lineage>
        <taxon>Eukaryota</taxon>
        <taxon>Viridiplantae</taxon>
        <taxon>Streptophyta</taxon>
        <taxon>Embryophyta</taxon>
        <taxon>Tracheophyta</taxon>
        <taxon>Spermatophyta</taxon>
        <taxon>Magnoliopsida</taxon>
        <taxon>eudicotyledons</taxon>
        <taxon>Gunneridae</taxon>
        <taxon>Pentapetalae</taxon>
        <taxon>rosids</taxon>
        <taxon>malvids</taxon>
        <taxon>Myrtales</taxon>
        <taxon>Lythraceae</taxon>
        <taxon>Trapa</taxon>
    </lineage>
</organism>
<name>A0AAN7MQ01_TRANT</name>
<sequence length="49" mass="5511">MRKTNPEEKKSGEQEDNSGYNRPRLIAKLYENKRPSGSTSNKDAGEVTV</sequence>
<feature type="compositionally biased region" description="Basic and acidic residues" evidence="1">
    <location>
        <begin position="1"/>
        <end position="13"/>
    </location>
</feature>
<gene>
    <name evidence="2" type="ORF">SAY86_024481</name>
</gene>
<evidence type="ECO:0000313" key="3">
    <source>
        <dbReference type="Proteomes" id="UP001346149"/>
    </source>
</evidence>
<evidence type="ECO:0000313" key="2">
    <source>
        <dbReference type="EMBL" id="KAK4799116.1"/>
    </source>
</evidence>
<proteinExistence type="predicted"/>
<protein>
    <submittedName>
        <fullName evidence="2">Uncharacterized protein</fullName>
    </submittedName>
</protein>
<accession>A0AAN7MQ01</accession>
<dbReference type="EMBL" id="JAXQNO010000004">
    <property type="protein sequence ID" value="KAK4799116.1"/>
    <property type="molecule type" value="Genomic_DNA"/>
</dbReference>
<reference evidence="2 3" key="1">
    <citation type="journal article" date="2023" name="Hortic Res">
        <title>Pangenome of water caltrop reveals structural variations and asymmetric subgenome divergence after allopolyploidization.</title>
        <authorList>
            <person name="Zhang X."/>
            <person name="Chen Y."/>
            <person name="Wang L."/>
            <person name="Yuan Y."/>
            <person name="Fang M."/>
            <person name="Shi L."/>
            <person name="Lu R."/>
            <person name="Comes H.P."/>
            <person name="Ma Y."/>
            <person name="Chen Y."/>
            <person name="Huang G."/>
            <person name="Zhou Y."/>
            <person name="Zheng Z."/>
            <person name="Qiu Y."/>
        </authorList>
    </citation>
    <scope>NUCLEOTIDE SEQUENCE [LARGE SCALE GENOMIC DNA]</scope>
    <source>
        <strain evidence="2">F231</strain>
    </source>
</reference>
<dbReference type="Proteomes" id="UP001346149">
    <property type="component" value="Unassembled WGS sequence"/>
</dbReference>